<evidence type="ECO:0000313" key="2">
    <source>
        <dbReference type="Proteomes" id="UP001605036"/>
    </source>
</evidence>
<comment type="caution">
    <text evidence="1">The sequence shown here is derived from an EMBL/GenBank/DDBJ whole genome shotgun (WGS) entry which is preliminary data.</text>
</comment>
<keyword evidence="2" id="KW-1185">Reference proteome</keyword>
<sequence>MEGITEAEGGVTELEAGNMEAEEGVTEAKGGVTEVEVGNMEGKEGVTEAEGGVTEAEAGNMEAEGRITEPHLEEATDCEGGITEAREVSRGMECVAEHNIVHQLRSIVSSFLCPAIHVRSEGSEVEYMYRNACINLRCGQCGAGKFRSSLCEVYELADPALNNRTLK</sequence>
<name>A0ABD1XI38_9MARC</name>
<evidence type="ECO:0000313" key="1">
    <source>
        <dbReference type="EMBL" id="KAL2608601.1"/>
    </source>
</evidence>
<reference evidence="1 2" key="1">
    <citation type="submission" date="2024-09" db="EMBL/GenBank/DDBJ databases">
        <title>Chromosome-scale assembly of Riccia fluitans.</title>
        <authorList>
            <person name="Paukszto L."/>
            <person name="Sawicki J."/>
            <person name="Karawczyk K."/>
            <person name="Piernik-Szablinska J."/>
            <person name="Szczecinska M."/>
            <person name="Mazdziarz M."/>
        </authorList>
    </citation>
    <scope>NUCLEOTIDE SEQUENCE [LARGE SCALE GENOMIC DNA]</scope>
    <source>
        <strain evidence="1">Rf_01</strain>
        <tissue evidence="1">Aerial parts of the thallus</tissue>
    </source>
</reference>
<protein>
    <submittedName>
        <fullName evidence="1">Uncharacterized protein</fullName>
    </submittedName>
</protein>
<dbReference type="Proteomes" id="UP001605036">
    <property type="component" value="Unassembled WGS sequence"/>
</dbReference>
<dbReference type="EMBL" id="JBHFFA010000008">
    <property type="protein sequence ID" value="KAL2608601.1"/>
    <property type="molecule type" value="Genomic_DNA"/>
</dbReference>
<dbReference type="AlphaFoldDB" id="A0ABD1XI38"/>
<proteinExistence type="predicted"/>
<accession>A0ABD1XI38</accession>
<gene>
    <name evidence="1" type="ORF">R1flu_027174</name>
</gene>
<organism evidence="1 2">
    <name type="scientific">Riccia fluitans</name>
    <dbReference type="NCBI Taxonomy" id="41844"/>
    <lineage>
        <taxon>Eukaryota</taxon>
        <taxon>Viridiplantae</taxon>
        <taxon>Streptophyta</taxon>
        <taxon>Embryophyta</taxon>
        <taxon>Marchantiophyta</taxon>
        <taxon>Marchantiopsida</taxon>
        <taxon>Marchantiidae</taxon>
        <taxon>Marchantiales</taxon>
        <taxon>Ricciaceae</taxon>
        <taxon>Riccia</taxon>
    </lineage>
</organism>